<dbReference type="Proteomes" id="UP000188181">
    <property type="component" value="Chromosome"/>
</dbReference>
<dbReference type="STRING" id="1851148.SMSP2_02954"/>
<comment type="function">
    <text evidence="11">Probably plays a role in ribosome assembly or function. May be involved in resolution of branched DNA intermediates that result from template switching in postreplication gaps. Binds DNA and has ATPase activity.</text>
</comment>
<proteinExistence type="inferred from homology"/>
<dbReference type="InterPro" id="IPR037118">
    <property type="entry name" value="Val-tRNA_synth_C_sf"/>
</dbReference>
<feature type="domain" description="ABC transporter" evidence="13">
    <location>
        <begin position="4"/>
        <end position="256"/>
    </location>
</feature>
<reference evidence="15" key="1">
    <citation type="submission" date="2017-02" db="EMBL/GenBank/DDBJ databases">
        <title>Comparative genomics and description of representatives of a novel lineage of planctomycetes thriving in anoxic sediments.</title>
        <authorList>
            <person name="Spring S."/>
            <person name="Bunk B."/>
            <person name="Sproer C."/>
        </authorList>
    </citation>
    <scope>NUCLEOTIDE SEQUENCE [LARGE SCALE GENOMIC DNA]</scope>
    <source>
        <strain evidence="15">SM-Chi-D1</strain>
    </source>
</reference>
<dbReference type="GO" id="GO:0006281">
    <property type="term" value="P:DNA repair"/>
    <property type="evidence" value="ECO:0007669"/>
    <property type="project" value="UniProtKB-KW"/>
</dbReference>
<dbReference type="RefSeq" id="WP_146684744.1">
    <property type="nucleotide sequence ID" value="NZ_CP019646.1"/>
</dbReference>
<dbReference type="InterPro" id="IPR032781">
    <property type="entry name" value="ABC_tran_Xtn"/>
</dbReference>
<keyword evidence="4 11" id="KW-0227">DNA damage</keyword>
<keyword evidence="2 11" id="KW-0677">Repeat</keyword>
<evidence type="ECO:0000256" key="11">
    <source>
        <dbReference type="HAMAP-Rule" id="MF_00848"/>
    </source>
</evidence>
<evidence type="ECO:0000313" key="15">
    <source>
        <dbReference type="Proteomes" id="UP000188181"/>
    </source>
</evidence>
<keyword evidence="11" id="KW-0175">Coiled coil</keyword>
<evidence type="ECO:0000256" key="6">
    <source>
        <dbReference type="ARBA" id="ARBA00022840"/>
    </source>
</evidence>
<name>A0A1Q2MIS2_9BACT</name>
<dbReference type="KEGG" id="pbas:SMSP2_02954"/>
<dbReference type="Pfam" id="PF16326">
    <property type="entry name" value="ABC_tran_CTD"/>
    <property type="match status" value="1"/>
</dbReference>
<dbReference type="PROSITE" id="PS50893">
    <property type="entry name" value="ABC_TRANSPORTER_2"/>
    <property type="match status" value="2"/>
</dbReference>
<dbReference type="PANTHER" id="PTHR42855:SF1">
    <property type="entry name" value="ABC TRANSPORTER DOMAIN-CONTAINING PROTEIN"/>
    <property type="match status" value="1"/>
</dbReference>
<evidence type="ECO:0000259" key="13">
    <source>
        <dbReference type="PROSITE" id="PS50893"/>
    </source>
</evidence>
<evidence type="ECO:0000256" key="10">
    <source>
        <dbReference type="ARBA" id="ARBA00061478"/>
    </source>
</evidence>
<dbReference type="GO" id="GO:0005737">
    <property type="term" value="C:cytoplasm"/>
    <property type="evidence" value="ECO:0007669"/>
    <property type="project" value="UniProtKB-SubCell"/>
</dbReference>
<evidence type="ECO:0000256" key="7">
    <source>
        <dbReference type="ARBA" id="ARBA00023125"/>
    </source>
</evidence>
<dbReference type="InterPro" id="IPR032524">
    <property type="entry name" value="ABC_tran_C"/>
</dbReference>
<dbReference type="SUPFAM" id="SSF52540">
    <property type="entry name" value="P-loop containing nucleoside triphosphate hydrolases"/>
    <property type="match status" value="2"/>
</dbReference>
<keyword evidence="5 11" id="KW-0378">Hydrolase</keyword>
<comment type="similarity">
    <text evidence="10 11">Belongs to the ABC transporter superfamily. ABCF family. Uup subfamily.</text>
</comment>
<dbReference type="AlphaFoldDB" id="A0A1Q2MIS2"/>
<dbReference type="GO" id="GO:0016887">
    <property type="term" value="F:ATP hydrolysis activity"/>
    <property type="evidence" value="ECO:0007669"/>
    <property type="project" value="UniProtKB-UniRule"/>
</dbReference>
<evidence type="ECO:0000313" key="14">
    <source>
        <dbReference type="EMBL" id="AQQ72564.1"/>
    </source>
</evidence>
<evidence type="ECO:0000256" key="5">
    <source>
        <dbReference type="ARBA" id="ARBA00022801"/>
    </source>
</evidence>
<dbReference type="OrthoDB" id="9760950at2"/>
<dbReference type="InterPro" id="IPR051309">
    <property type="entry name" value="ABCF_ATPase"/>
</dbReference>
<dbReference type="Pfam" id="PF00005">
    <property type="entry name" value="ABC_tran"/>
    <property type="match status" value="2"/>
</dbReference>
<accession>A0A1Q2MIS2</accession>
<keyword evidence="7 11" id="KW-0238">DNA-binding</keyword>
<evidence type="ECO:0000256" key="4">
    <source>
        <dbReference type="ARBA" id="ARBA00022763"/>
    </source>
</evidence>
<dbReference type="PANTHER" id="PTHR42855">
    <property type="entry name" value="ABC TRANSPORTER ATP-BINDING SUBUNIT"/>
    <property type="match status" value="1"/>
</dbReference>
<dbReference type="InterPro" id="IPR017871">
    <property type="entry name" value="ABC_transporter-like_CS"/>
</dbReference>
<gene>
    <name evidence="11 14" type="primary">uup</name>
    <name evidence="14" type="ORF">SMSP2_02954</name>
</gene>
<dbReference type="InterPro" id="IPR003439">
    <property type="entry name" value="ABC_transporter-like_ATP-bd"/>
</dbReference>
<dbReference type="SMART" id="SM00382">
    <property type="entry name" value="AAA"/>
    <property type="match status" value="2"/>
</dbReference>
<dbReference type="GO" id="GO:0003677">
    <property type="term" value="F:DNA binding"/>
    <property type="evidence" value="ECO:0007669"/>
    <property type="project" value="UniProtKB-UniRule"/>
</dbReference>
<dbReference type="FunFam" id="3.40.50.300:FF:000011">
    <property type="entry name" value="Putative ABC transporter ATP-binding component"/>
    <property type="match status" value="1"/>
</dbReference>
<feature type="binding site" evidence="11">
    <location>
        <begin position="357"/>
        <end position="364"/>
    </location>
    <ligand>
        <name>ATP</name>
        <dbReference type="ChEBI" id="CHEBI:30616"/>
        <label>2</label>
    </ligand>
</feature>
<protein>
    <recommendedName>
        <fullName evidence="11">ATP-binding protein Uup</fullName>
        <ecNumber evidence="11">3.6.1.-</ecNumber>
    </recommendedName>
</protein>
<comment type="catalytic activity">
    <reaction evidence="9 11">
        <text>ATP + H2O = ADP + phosphate + H(+)</text>
        <dbReference type="Rhea" id="RHEA:13065"/>
        <dbReference type="ChEBI" id="CHEBI:15377"/>
        <dbReference type="ChEBI" id="CHEBI:15378"/>
        <dbReference type="ChEBI" id="CHEBI:30616"/>
        <dbReference type="ChEBI" id="CHEBI:43474"/>
        <dbReference type="ChEBI" id="CHEBI:456216"/>
    </reaction>
</comment>
<keyword evidence="3 11" id="KW-0547">Nucleotide-binding</keyword>
<dbReference type="EC" id="3.6.1.-" evidence="11"/>
<evidence type="ECO:0000256" key="8">
    <source>
        <dbReference type="ARBA" id="ARBA00023204"/>
    </source>
</evidence>
<evidence type="ECO:0000256" key="3">
    <source>
        <dbReference type="ARBA" id="ARBA00022741"/>
    </source>
</evidence>
<dbReference type="CDD" id="cd03221">
    <property type="entry name" value="ABCF_EF-3"/>
    <property type="match status" value="2"/>
</dbReference>
<sequence length="633" mass="71945">MAQITISDMTFGFGEPPLFDGVNFNIESRRRICLLGRNGSGKTTLLKLIEGELEPLAGSIIKSPQLKIERLHQQVPPETSFGKTVYEMIIDGHGEAGRLIGEYHRTAVAAAQNHDEPGHLEKLEKLAARIEACGGWSLEKKVEATVSKMRLEAEALFDSLSAGLKRRVFLARAIINDPDVLLLDEPTNHLDVESVEYLEKFLLASTQTIIFVTHDRAFLRKIATQIVEIDRGRLISYECNYDEYLRRRDAAIEAELANNQRFDKLLAQEEAWIRRGIQGRRTRNEGRVRNLIELRNQRSQRRNIQGKAKISIQDSQQSGQLVAQFTDVSFRYPETEDNIIEKFTTLVLRGDKIGVIGPNGCGKTTLLRLILGQLNPTEGGLKTGKRLETVYFDQLHAQLEEDKSVLENVADGYQTIIFNGKTRSVIGYLQDFLFDPKRARGPVSSLSGGERNRLLLAKMFAKPSNMLVLDEPTNDLDMETLELLEELIADYPGTVLIVSHDREFLNNTVTCVYSFEGDAKVKEYAGGYDDYKYHSKPKKPESPAQKKTDNTKTKPKTEQKKLSYNEQREFDAIPDKIEELESQIAKIHADMADPEFFKSQGDKIAEKTKLLEELETQLENLYNRWQQLEEKYT</sequence>
<evidence type="ECO:0000256" key="9">
    <source>
        <dbReference type="ARBA" id="ARBA00049360"/>
    </source>
</evidence>
<dbReference type="GO" id="GO:0043022">
    <property type="term" value="F:ribosome binding"/>
    <property type="evidence" value="ECO:0007669"/>
    <property type="project" value="UniProtKB-UniRule"/>
</dbReference>
<evidence type="ECO:0000256" key="12">
    <source>
        <dbReference type="SAM" id="MobiDB-lite"/>
    </source>
</evidence>
<dbReference type="InterPro" id="IPR027417">
    <property type="entry name" value="P-loop_NTPase"/>
</dbReference>
<keyword evidence="8 11" id="KW-0234">DNA repair</keyword>
<feature type="domain" description="ABC transporter" evidence="13">
    <location>
        <begin position="323"/>
        <end position="542"/>
    </location>
</feature>
<dbReference type="Gene3D" id="3.40.50.300">
    <property type="entry name" value="P-loop containing nucleotide triphosphate hydrolases"/>
    <property type="match status" value="2"/>
</dbReference>
<comment type="subcellular location">
    <subcellularLocation>
        <location evidence="11">Cytoplasm</location>
    </subcellularLocation>
    <text evidence="11">Associates with ribosomes.</text>
</comment>
<feature type="region of interest" description="Disordered" evidence="12">
    <location>
        <begin position="533"/>
        <end position="562"/>
    </location>
</feature>
<dbReference type="EMBL" id="CP019646">
    <property type="protein sequence ID" value="AQQ72564.1"/>
    <property type="molecule type" value="Genomic_DNA"/>
</dbReference>
<dbReference type="FunFam" id="3.40.50.300:FF:000309">
    <property type="entry name" value="ABC transporter ATP-binding protein"/>
    <property type="match status" value="1"/>
</dbReference>
<dbReference type="InterPro" id="IPR003593">
    <property type="entry name" value="AAA+_ATPase"/>
</dbReference>
<evidence type="ECO:0000256" key="1">
    <source>
        <dbReference type="ARBA" id="ARBA00022490"/>
    </source>
</evidence>
<organism evidence="14 15">
    <name type="scientific">Limihaloglobus sulfuriphilus</name>
    <dbReference type="NCBI Taxonomy" id="1851148"/>
    <lineage>
        <taxon>Bacteria</taxon>
        <taxon>Pseudomonadati</taxon>
        <taxon>Planctomycetota</taxon>
        <taxon>Phycisphaerae</taxon>
        <taxon>Sedimentisphaerales</taxon>
        <taxon>Sedimentisphaeraceae</taxon>
        <taxon>Limihaloglobus</taxon>
    </lineage>
</organism>
<feature type="binding site" evidence="11">
    <location>
        <begin position="36"/>
        <end position="43"/>
    </location>
    <ligand>
        <name>ATP</name>
        <dbReference type="ChEBI" id="CHEBI:30616"/>
        <label>1</label>
    </ligand>
</feature>
<keyword evidence="15" id="KW-1185">Reference proteome</keyword>
<dbReference type="Pfam" id="PF12848">
    <property type="entry name" value="ABC_tran_Xtn"/>
    <property type="match status" value="1"/>
</dbReference>
<keyword evidence="1 11" id="KW-0963">Cytoplasm</keyword>
<dbReference type="HAMAP" id="MF_00848">
    <property type="entry name" value="Uup"/>
    <property type="match status" value="1"/>
</dbReference>
<keyword evidence="6 11" id="KW-0067">ATP-binding</keyword>
<dbReference type="PROSITE" id="PS00211">
    <property type="entry name" value="ABC_TRANSPORTER_1"/>
    <property type="match status" value="1"/>
</dbReference>
<dbReference type="Gene3D" id="1.10.287.380">
    <property type="entry name" value="Valyl-tRNA synthetase, C-terminal domain"/>
    <property type="match status" value="1"/>
</dbReference>
<evidence type="ECO:0000256" key="2">
    <source>
        <dbReference type="ARBA" id="ARBA00022737"/>
    </source>
</evidence>
<dbReference type="InterPro" id="IPR043686">
    <property type="entry name" value="Uup"/>
</dbReference>
<dbReference type="GO" id="GO:0005524">
    <property type="term" value="F:ATP binding"/>
    <property type="evidence" value="ECO:0007669"/>
    <property type="project" value="UniProtKB-UniRule"/>
</dbReference>
<feature type="coiled-coil region" evidence="11">
    <location>
        <begin position="604"/>
        <end position="631"/>
    </location>
</feature>